<dbReference type="Pfam" id="PF01585">
    <property type="entry name" value="G-patch"/>
    <property type="match status" value="1"/>
</dbReference>
<feature type="domain" description="G-patch" evidence="2">
    <location>
        <begin position="519"/>
        <end position="567"/>
    </location>
</feature>
<feature type="compositionally biased region" description="Polar residues" evidence="1">
    <location>
        <begin position="55"/>
        <end position="64"/>
    </location>
</feature>
<reference evidence="3" key="1">
    <citation type="submission" date="2023-11" db="EMBL/GenBank/DDBJ databases">
        <title>Genome assemblies of two species of porcelain crab, Petrolisthes cinctipes and Petrolisthes manimaculis (Anomura: Porcellanidae).</title>
        <authorList>
            <person name="Angst P."/>
        </authorList>
    </citation>
    <scope>NUCLEOTIDE SEQUENCE</scope>
    <source>
        <strain evidence="3">PB745_02</strain>
        <tissue evidence="3">Gill</tissue>
    </source>
</reference>
<dbReference type="SMART" id="SM00443">
    <property type="entry name" value="G_patch"/>
    <property type="match status" value="1"/>
</dbReference>
<evidence type="ECO:0000313" key="4">
    <source>
        <dbReference type="Proteomes" id="UP001292094"/>
    </source>
</evidence>
<feature type="compositionally biased region" description="Basic and acidic residues" evidence="1">
    <location>
        <begin position="552"/>
        <end position="561"/>
    </location>
</feature>
<dbReference type="GO" id="GO:0039536">
    <property type="term" value="P:negative regulation of RIG-I signaling pathway"/>
    <property type="evidence" value="ECO:0007669"/>
    <property type="project" value="InterPro"/>
</dbReference>
<evidence type="ECO:0000259" key="2">
    <source>
        <dbReference type="PROSITE" id="PS50174"/>
    </source>
</evidence>
<feature type="compositionally biased region" description="Polar residues" evidence="1">
    <location>
        <begin position="470"/>
        <end position="485"/>
    </location>
</feature>
<dbReference type="InterPro" id="IPR000467">
    <property type="entry name" value="G_patch_dom"/>
</dbReference>
<dbReference type="InterPro" id="IPR040341">
    <property type="entry name" value="GPATCH3"/>
</dbReference>
<dbReference type="EMBL" id="JAWZYT010001602">
    <property type="protein sequence ID" value="KAK4310738.1"/>
    <property type="molecule type" value="Genomic_DNA"/>
</dbReference>
<name>A0AAE1PLU2_9EUCA</name>
<keyword evidence="4" id="KW-1185">Reference proteome</keyword>
<dbReference type="GO" id="GO:0003676">
    <property type="term" value="F:nucleic acid binding"/>
    <property type="evidence" value="ECO:0007669"/>
    <property type="project" value="InterPro"/>
</dbReference>
<evidence type="ECO:0000256" key="1">
    <source>
        <dbReference type="SAM" id="MobiDB-lite"/>
    </source>
</evidence>
<feature type="region of interest" description="Disordered" evidence="1">
    <location>
        <begin position="469"/>
        <end position="632"/>
    </location>
</feature>
<dbReference type="Proteomes" id="UP001292094">
    <property type="component" value="Unassembled WGS sequence"/>
</dbReference>
<dbReference type="PROSITE" id="PS50174">
    <property type="entry name" value="G_PATCH"/>
    <property type="match status" value="1"/>
</dbReference>
<comment type="caution">
    <text evidence="3">The sequence shown here is derived from an EMBL/GenBank/DDBJ whole genome shotgun (WGS) entry which is preliminary data.</text>
</comment>
<dbReference type="GO" id="GO:0045893">
    <property type="term" value="P:positive regulation of DNA-templated transcription"/>
    <property type="evidence" value="ECO:0007669"/>
    <property type="project" value="TreeGrafter"/>
</dbReference>
<protein>
    <recommendedName>
        <fullName evidence="2">G-patch domain-containing protein</fullName>
    </recommendedName>
</protein>
<feature type="compositionally biased region" description="Polar residues" evidence="1">
    <location>
        <begin position="617"/>
        <end position="632"/>
    </location>
</feature>
<feature type="region of interest" description="Disordered" evidence="1">
    <location>
        <begin position="90"/>
        <end position="110"/>
    </location>
</feature>
<accession>A0AAE1PLU2</accession>
<sequence length="632" mass="71389">MHLIITNIPEGLHTSDLRNFFSESIEKDAFTCFHFRHRPQKQLLQILGLSGPDENANQDNSPQQGEEKDECIPSIAPVCSSMKNKGNVCDSTSSVQSDDNSSCNNGATSKSHWLSTGLSGLTSLINEKKKKAYATSKTGFKGLHMKENPNSKKTNSSFSQNCEIKDTKDIAMKLVSSPESDTRTCCVVDIKNEYKDRFIKRYHKKHWLNKAGEILISKCFILEVHFNSTESKNKDDKYRTREEHSAQRFTANSALHLIEFQPPPVMPQGNVGTPTKHFKELIRLCQLPGTVIRKLGLEFPRSKGKKRFSQVHFNYGTRVVKTDASLEDESIAFTASGHLIPSSAEFKIPRQKSSLRTKKPQLELEEEREDGAEVEEWERYETFHEDVTSQDRIKERRFEEELEVTWEKGGSGLVFYTDAQFWREQQGDFDEQTADEWDVDMSVYYQQGAGDKDALDSVAMLESNKLRNGKLTQSAFSTSGSSNQPTRKKNDKPSGSGGKKQRKIGPADPPAVGQFEEHTRGVGRRLMEAQGWREGQGLGRSSVGMPYALDNDGQHPHDKKGFGYHGVKLQGWGVTRPEEKQKREQQEQPHLISTVFDKPDPPPPHLRTAEPTMISRRPQSIQFTRPASPSVP</sequence>
<proteinExistence type="predicted"/>
<gene>
    <name evidence="3" type="ORF">Pmani_017724</name>
</gene>
<dbReference type="PANTHER" id="PTHR14390:SF2">
    <property type="entry name" value="G PATCH DOMAIN-CONTAINING PROTEIN 3"/>
    <property type="match status" value="1"/>
</dbReference>
<feature type="region of interest" description="Disordered" evidence="1">
    <location>
        <begin position="50"/>
        <end position="70"/>
    </location>
</feature>
<dbReference type="PANTHER" id="PTHR14390">
    <property type="entry name" value="G PATCH DOMAIN CONTAINING PROTEIN 3"/>
    <property type="match status" value="1"/>
</dbReference>
<dbReference type="AlphaFoldDB" id="A0AAE1PLU2"/>
<organism evidence="3 4">
    <name type="scientific">Petrolisthes manimaculis</name>
    <dbReference type="NCBI Taxonomy" id="1843537"/>
    <lineage>
        <taxon>Eukaryota</taxon>
        <taxon>Metazoa</taxon>
        <taxon>Ecdysozoa</taxon>
        <taxon>Arthropoda</taxon>
        <taxon>Crustacea</taxon>
        <taxon>Multicrustacea</taxon>
        <taxon>Malacostraca</taxon>
        <taxon>Eumalacostraca</taxon>
        <taxon>Eucarida</taxon>
        <taxon>Decapoda</taxon>
        <taxon>Pleocyemata</taxon>
        <taxon>Anomura</taxon>
        <taxon>Galatheoidea</taxon>
        <taxon>Porcellanidae</taxon>
        <taxon>Petrolisthes</taxon>
    </lineage>
</organism>
<feature type="compositionally biased region" description="Basic and acidic residues" evidence="1">
    <location>
        <begin position="576"/>
        <end position="587"/>
    </location>
</feature>
<dbReference type="GO" id="GO:0032480">
    <property type="term" value="P:negative regulation of type I interferon production"/>
    <property type="evidence" value="ECO:0007669"/>
    <property type="project" value="InterPro"/>
</dbReference>
<evidence type="ECO:0000313" key="3">
    <source>
        <dbReference type="EMBL" id="KAK4310738.1"/>
    </source>
</evidence>
<feature type="compositionally biased region" description="Low complexity" evidence="1">
    <location>
        <begin position="90"/>
        <end position="105"/>
    </location>
</feature>